<evidence type="ECO:0000313" key="4">
    <source>
        <dbReference type="Proteomes" id="UP001183629"/>
    </source>
</evidence>
<dbReference type="Pfam" id="PF13620">
    <property type="entry name" value="CarboxypepD_reg"/>
    <property type="match status" value="1"/>
</dbReference>
<reference evidence="3 4" key="1">
    <citation type="submission" date="2023-07" db="EMBL/GenBank/DDBJ databases">
        <title>Sequencing the genomes of 1000 actinobacteria strains.</title>
        <authorList>
            <person name="Klenk H.-P."/>
        </authorList>
    </citation>
    <scope>NUCLEOTIDE SEQUENCE [LARGE SCALE GENOMIC DNA]</scope>
    <source>
        <strain evidence="3 4">DSM 44711</strain>
    </source>
</reference>
<dbReference type="EMBL" id="JAVDYC010000001">
    <property type="protein sequence ID" value="MDR7326245.1"/>
    <property type="molecule type" value="Genomic_DNA"/>
</dbReference>
<keyword evidence="4" id="KW-1185">Reference proteome</keyword>
<gene>
    <name evidence="3" type="ORF">J2S44_006495</name>
</gene>
<evidence type="ECO:0000313" key="3">
    <source>
        <dbReference type="EMBL" id="MDR7326245.1"/>
    </source>
</evidence>
<dbReference type="Proteomes" id="UP001183629">
    <property type="component" value="Unassembled WGS sequence"/>
</dbReference>
<proteinExistence type="predicted"/>
<organism evidence="3 4">
    <name type="scientific">Catenuloplanes niger</name>
    <dbReference type="NCBI Taxonomy" id="587534"/>
    <lineage>
        <taxon>Bacteria</taxon>
        <taxon>Bacillati</taxon>
        <taxon>Actinomycetota</taxon>
        <taxon>Actinomycetes</taxon>
        <taxon>Micromonosporales</taxon>
        <taxon>Micromonosporaceae</taxon>
        <taxon>Catenuloplanes</taxon>
    </lineage>
</organism>
<dbReference type="InterPro" id="IPR013784">
    <property type="entry name" value="Carb-bd-like_fold"/>
</dbReference>
<dbReference type="GO" id="GO:0030246">
    <property type="term" value="F:carbohydrate binding"/>
    <property type="evidence" value="ECO:0007669"/>
    <property type="project" value="InterPro"/>
</dbReference>
<comment type="caution">
    <text evidence="3">The sequence shown here is derived from an EMBL/GenBank/DDBJ whole genome shotgun (WGS) entry which is preliminary data.</text>
</comment>
<evidence type="ECO:0008006" key="5">
    <source>
        <dbReference type="Google" id="ProtNLM"/>
    </source>
</evidence>
<dbReference type="RefSeq" id="WP_310421612.1">
    <property type="nucleotide sequence ID" value="NZ_JAVDYC010000001.1"/>
</dbReference>
<name>A0AAE4CVI0_9ACTN</name>
<evidence type="ECO:0000256" key="2">
    <source>
        <dbReference type="SAM" id="SignalP"/>
    </source>
</evidence>
<accession>A0AAE4CVI0</accession>
<feature type="signal peptide" evidence="2">
    <location>
        <begin position="1"/>
        <end position="20"/>
    </location>
</feature>
<dbReference type="SUPFAM" id="SSF49452">
    <property type="entry name" value="Starch-binding domain-like"/>
    <property type="match status" value="1"/>
</dbReference>
<evidence type="ECO:0000256" key="1">
    <source>
        <dbReference type="SAM" id="MobiDB-lite"/>
    </source>
</evidence>
<feature type="chain" id="PRO_5042246980" description="Carboxypeptidase regulatory-like domain-containing protein" evidence="2">
    <location>
        <begin position="21"/>
        <end position="125"/>
    </location>
</feature>
<sequence length="125" mass="12538">MTVILLAAVPLLLGLALVVADGDSPFSDTGPPAPPAGPPVTGTVAGVVTDSGGAPVPGVSVQVASLDDPPLPIPETGVITGTDGRYEWRLRAGRYEFTAVTATTRATLPVTVVPGETVTLDLPLT</sequence>
<keyword evidence="2" id="KW-0732">Signal</keyword>
<dbReference type="AlphaFoldDB" id="A0AAE4CVI0"/>
<dbReference type="Gene3D" id="2.60.40.1120">
    <property type="entry name" value="Carboxypeptidase-like, regulatory domain"/>
    <property type="match status" value="1"/>
</dbReference>
<protein>
    <recommendedName>
        <fullName evidence="5">Carboxypeptidase regulatory-like domain-containing protein</fullName>
    </recommendedName>
</protein>
<feature type="region of interest" description="Disordered" evidence="1">
    <location>
        <begin position="25"/>
        <end position="46"/>
    </location>
</feature>